<evidence type="ECO:0000313" key="4">
    <source>
        <dbReference type="Proteomes" id="UP000287188"/>
    </source>
</evidence>
<feature type="transmembrane region" description="Helical" evidence="2">
    <location>
        <begin position="256"/>
        <end position="277"/>
    </location>
</feature>
<feature type="compositionally biased region" description="Acidic residues" evidence="1">
    <location>
        <begin position="119"/>
        <end position="131"/>
    </location>
</feature>
<name>A0A402AFB9_9CHLR</name>
<comment type="caution">
    <text evidence="3">The sequence shown here is derived from an EMBL/GenBank/DDBJ whole genome shotgun (WGS) entry which is preliminary data.</text>
</comment>
<accession>A0A402AFB9</accession>
<feature type="transmembrane region" description="Helical" evidence="2">
    <location>
        <begin position="189"/>
        <end position="213"/>
    </location>
</feature>
<keyword evidence="2" id="KW-0472">Membrane</keyword>
<proteinExistence type="predicted"/>
<dbReference type="Proteomes" id="UP000287188">
    <property type="component" value="Unassembled WGS sequence"/>
</dbReference>
<feature type="transmembrane region" description="Helical" evidence="2">
    <location>
        <begin position="67"/>
        <end position="87"/>
    </location>
</feature>
<keyword evidence="2" id="KW-1133">Transmembrane helix</keyword>
<keyword evidence="2" id="KW-0812">Transmembrane</keyword>
<dbReference type="AlphaFoldDB" id="A0A402AFB9"/>
<feature type="transmembrane region" description="Helical" evidence="2">
    <location>
        <begin position="225"/>
        <end position="250"/>
    </location>
</feature>
<keyword evidence="4" id="KW-1185">Reference proteome</keyword>
<evidence type="ECO:0000313" key="3">
    <source>
        <dbReference type="EMBL" id="GCE17808.1"/>
    </source>
</evidence>
<gene>
    <name evidence="3" type="ORF">KDK_16080</name>
</gene>
<feature type="transmembrane region" description="Helical" evidence="2">
    <location>
        <begin position="142"/>
        <end position="169"/>
    </location>
</feature>
<evidence type="ECO:0000256" key="2">
    <source>
        <dbReference type="SAM" id="Phobius"/>
    </source>
</evidence>
<feature type="transmembrane region" description="Helical" evidence="2">
    <location>
        <begin position="12"/>
        <end position="34"/>
    </location>
</feature>
<reference evidence="4" key="1">
    <citation type="submission" date="2018-12" db="EMBL/GenBank/DDBJ databases">
        <title>Tengunoibacter tsumagoiensis gen. nov., sp. nov., Dictyobacter kobayashii sp. nov., D. alpinus sp. nov., and D. joshuensis sp. nov. and description of Dictyobacteraceae fam. nov. within the order Ktedonobacterales isolated from Tengu-no-mugimeshi.</title>
        <authorList>
            <person name="Wang C.M."/>
            <person name="Zheng Y."/>
            <person name="Sakai Y."/>
            <person name="Toyoda A."/>
            <person name="Minakuchi Y."/>
            <person name="Abe K."/>
            <person name="Yokota A."/>
            <person name="Yabe S."/>
        </authorList>
    </citation>
    <scope>NUCLEOTIDE SEQUENCE [LARGE SCALE GENOMIC DNA]</scope>
    <source>
        <strain evidence="4">Uno11</strain>
    </source>
</reference>
<dbReference type="EMBL" id="BIFS01000001">
    <property type="protein sequence ID" value="GCE17808.1"/>
    <property type="molecule type" value="Genomic_DNA"/>
</dbReference>
<dbReference type="OrthoDB" id="157732at2"/>
<sequence>MKRSLLARLRSNGLYYIIGGLLLLLGIPLYQVLILGPTGFSAALDATGVGRYTAYLAWISTHSLPFVIYRVLLLCAFFLLISFPFNLHRIIVAQELMAQQEREEEERQAATDTETTTTDTDEDAEEEEDDGLPEHPWRGKGFVVLAAWLGLIGLSIYLLGAAASTIYFMLVSNSTGAAIQGSVITISPILSFITNVVGTGLIGLACLFFGGMIARTGKNLWPGAWVAFGYAGLFIGAMLCISAVAVMSAAGNGQSTLTTLATLLFAIWIIWLGIMLVRLKPEP</sequence>
<evidence type="ECO:0000256" key="1">
    <source>
        <dbReference type="SAM" id="MobiDB-lite"/>
    </source>
</evidence>
<dbReference type="RefSeq" id="WP_126549432.1">
    <property type="nucleotide sequence ID" value="NZ_BIFS01000001.1"/>
</dbReference>
<organism evidence="3 4">
    <name type="scientific">Dictyobacter kobayashii</name>
    <dbReference type="NCBI Taxonomy" id="2014872"/>
    <lineage>
        <taxon>Bacteria</taxon>
        <taxon>Bacillati</taxon>
        <taxon>Chloroflexota</taxon>
        <taxon>Ktedonobacteria</taxon>
        <taxon>Ktedonobacterales</taxon>
        <taxon>Dictyobacteraceae</taxon>
        <taxon>Dictyobacter</taxon>
    </lineage>
</organism>
<feature type="region of interest" description="Disordered" evidence="1">
    <location>
        <begin position="102"/>
        <end position="135"/>
    </location>
</feature>
<protein>
    <recommendedName>
        <fullName evidence="5">DUF4386 domain-containing protein</fullName>
    </recommendedName>
</protein>
<evidence type="ECO:0008006" key="5">
    <source>
        <dbReference type="Google" id="ProtNLM"/>
    </source>
</evidence>